<proteinExistence type="predicted"/>
<evidence type="ECO:0008006" key="4">
    <source>
        <dbReference type="Google" id="ProtNLM"/>
    </source>
</evidence>
<accession>A0ABY5Y396</accession>
<keyword evidence="1" id="KW-0472">Membrane</keyword>
<keyword evidence="3" id="KW-1185">Reference proteome</keyword>
<keyword evidence="1" id="KW-0812">Transmembrane</keyword>
<protein>
    <recommendedName>
        <fullName evidence="4">DUF1574 domain-containing protein</fullName>
    </recommendedName>
</protein>
<sequence length="370" mass="43515">MYKQRIILFFSIVLSSYALLFILTSIFSITYPLYIPNAAYWLKEGFSIKEHRAKTIDTQKIFLVSGSNTLFSICTPLLEEKTNQKIVNFGLNAYTPIEIYFAEIKKYAKPGDIVIMPLEYNFYTNEKILEDWVIRILLTWGSEFIKEFSVKQILEILFKSLPYLPERIINHDIKFPGRSYEEYMQSLNSKNPLAILRRADGGNAYNSFGDKIIDNESKLKLDFSNRYFYLTDLKDFRFQQLKDFADFLAKQNIKLLLTYPVTIQNPEFDLTQKEHADRLQKLTDKIKEHGLDIIGIPKLSNFELIFSYDSIYHLNAEGAMLRTLYVADTINCYLANKTQEIPDMEEYKKQRKAEAKKMLEKYRKLGYYPE</sequence>
<dbReference type="Proteomes" id="UP001058120">
    <property type="component" value="Chromosome"/>
</dbReference>
<evidence type="ECO:0000313" key="3">
    <source>
        <dbReference type="Proteomes" id="UP001058120"/>
    </source>
</evidence>
<name>A0ABY5Y396_9BACT</name>
<evidence type="ECO:0000256" key="1">
    <source>
        <dbReference type="SAM" id="Phobius"/>
    </source>
</evidence>
<organism evidence="2 3">
    <name type="scientific">Taurinivorans muris</name>
    <dbReference type="NCBI Taxonomy" id="2787751"/>
    <lineage>
        <taxon>Bacteria</taxon>
        <taxon>Pseudomonadati</taxon>
        <taxon>Thermodesulfobacteriota</taxon>
        <taxon>Desulfovibrionia</taxon>
        <taxon>Desulfovibrionales</taxon>
        <taxon>Desulfovibrionaceae</taxon>
        <taxon>Taurinivorans</taxon>
    </lineage>
</organism>
<reference evidence="2" key="1">
    <citation type="submission" date="2020-12" db="EMBL/GenBank/DDBJ databases">
        <title>Taurinivorans muris gen. nov., sp. nov., fundamental and realized metabolic niche of a ubiquitous sulfidogenic bacterium in the murine intestine.</title>
        <authorList>
            <person name="Ye H."/>
            <person name="Hanson B.T."/>
            <person name="Loy A."/>
        </authorList>
    </citation>
    <scope>NUCLEOTIDE SEQUENCE</scope>
    <source>
        <strain evidence="2">LT0009</strain>
    </source>
</reference>
<gene>
    <name evidence="2" type="ORF">JBF11_04965</name>
</gene>
<dbReference type="EMBL" id="CP065938">
    <property type="protein sequence ID" value="UWX06660.1"/>
    <property type="molecule type" value="Genomic_DNA"/>
</dbReference>
<keyword evidence="1" id="KW-1133">Transmembrane helix</keyword>
<feature type="transmembrane region" description="Helical" evidence="1">
    <location>
        <begin position="7"/>
        <end position="34"/>
    </location>
</feature>
<dbReference type="RefSeq" id="WP_334316271.1">
    <property type="nucleotide sequence ID" value="NZ_CP065938.1"/>
</dbReference>
<evidence type="ECO:0000313" key="2">
    <source>
        <dbReference type="EMBL" id="UWX06660.1"/>
    </source>
</evidence>